<evidence type="ECO:0000313" key="2">
    <source>
        <dbReference type="Proteomes" id="UP000276133"/>
    </source>
</evidence>
<organism evidence="1 2">
    <name type="scientific">Brachionus plicatilis</name>
    <name type="common">Marine rotifer</name>
    <name type="synonym">Brachionus muelleri</name>
    <dbReference type="NCBI Taxonomy" id="10195"/>
    <lineage>
        <taxon>Eukaryota</taxon>
        <taxon>Metazoa</taxon>
        <taxon>Spiralia</taxon>
        <taxon>Gnathifera</taxon>
        <taxon>Rotifera</taxon>
        <taxon>Eurotatoria</taxon>
        <taxon>Monogononta</taxon>
        <taxon>Pseudotrocha</taxon>
        <taxon>Ploima</taxon>
        <taxon>Brachionidae</taxon>
        <taxon>Brachionus</taxon>
    </lineage>
</organism>
<sequence>MKSRLAKCEVYSKQFEAKIPSVSAKFFPKKIMFILKLHYKRLKYRRSANNCEIFTSYKDYTIKRNEISSKISINVIFKKHFANYKLVKIENVLSRHIMTAKLKSTRI</sequence>
<dbReference type="Proteomes" id="UP000276133">
    <property type="component" value="Unassembled WGS sequence"/>
</dbReference>
<comment type="caution">
    <text evidence="1">The sequence shown here is derived from an EMBL/GenBank/DDBJ whole genome shotgun (WGS) entry which is preliminary data.</text>
</comment>
<dbReference type="EMBL" id="REGN01001795">
    <property type="protein sequence ID" value="RNA32474.1"/>
    <property type="molecule type" value="Genomic_DNA"/>
</dbReference>
<accession>A0A3M7S9K6</accession>
<proteinExistence type="predicted"/>
<keyword evidence="2" id="KW-1185">Reference proteome</keyword>
<protein>
    <submittedName>
        <fullName evidence="1">Uncharacterized protein</fullName>
    </submittedName>
</protein>
<gene>
    <name evidence="1" type="ORF">BpHYR1_004484</name>
</gene>
<dbReference type="AlphaFoldDB" id="A0A3M7S9K6"/>
<reference evidence="1 2" key="1">
    <citation type="journal article" date="2018" name="Sci. Rep.">
        <title>Genomic signatures of local adaptation to the degree of environmental predictability in rotifers.</title>
        <authorList>
            <person name="Franch-Gras L."/>
            <person name="Hahn C."/>
            <person name="Garcia-Roger E.M."/>
            <person name="Carmona M.J."/>
            <person name="Serra M."/>
            <person name="Gomez A."/>
        </authorList>
    </citation>
    <scope>NUCLEOTIDE SEQUENCE [LARGE SCALE GENOMIC DNA]</scope>
    <source>
        <strain evidence="1">HYR1</strain>
    </source>
</reference>
<evidence type="ECO:0000313" key="1">
    <source>
        <dbReference type="EMBL" id="RNA32474.1"/>
    </source>
</evidence>
<name>A0A3M7S9K6_BRAPC</name>